<feature type="region of interest" description="Disordered" evidence="1">
    <location>
        <begin position="33"/>
        <end position="58"/>
    </location>
</feature>
<name>A0A060UU22_9PROT</name>
<proteinExistence type="predicted"/>
<feature type="compositionally biased region" description="Low complexity" evidence="1">
    <location>
        <begin position="39"/>
        <end position="50"/>
    </location>
</feature>
<feature type="region of interest" description="Disordered" evidence="1">
    <location>
        <begin position="730"/>
        <end position="750"/>
    </location>
</feature>
<organism evidence="3">
    <name type="scientific">Acidithiobacillus ferrivorans</name>
    <dbReference type="NCBI Taxonomy" id="160808"/>
    <lineage>
        <taxon>Bacteria</taxon>
        <taxon>Pseudomonadati</taxon>
        <taxon>Pseudomonadota</taxon>
        <taxon>Acidithiobacillia</taxon>
        <taxon>Acidithiobacillales</taxon>
        <taxon>Acidithiobacillaceae</taxon>
        <taxon>Acidithiobacillus</taxon>
    </lineage>
</organism>
<protein>
    <submittedName>
        <fullName evidence="3">Relaxase (Modular protein)</fullName>
    </submittedName>
</protein>
<dbReference type="NCBIfam" id="NF041494">
    <property type="entry name" value="MobH"/>
    <property type="match status" value="1"/>
</dbReference>
<dbReference type="Proteomes" id="UP000193925">
    <property type="component" value="Chromosome AFERRI"/>
</dbReference>
<sequence>MSQPYTHIKTHAHRLTRRFLEWLEPASQAQYQPDDLLKPSAASTASAPTPKEWARQTSETIPTYPPFRNGLPCVTAEQIVRSQDELIRNIYRATGVAPELWRSLYMPIIFAYAGHAHLLPASETNHHRGAGGLFQHGLEAAYHAVRLVDGKDAGQKSAHLTDTEDRKKQDERLRFTTFCAALLHDVGKPVSDMTAVANEGGAVWNPLLEYLPEWAATHRVERYHINWREKRKERHEAVSAILLPRLMGNYALAWMHETKEGSLWVDLLSKSMVNYETGSNKVRDYATRGDQKSSSEDLAKRAESGNDIGIPLERFMLNACREMLFESVWTVNDKSGVIWVCKAPDEGIERPFAPGTPVVALLWPRAGEAIIARLRSQGTPGVPRDPNLVASMLIDRSIAVPARPSTENNAYIPLWQMLAPANDKENGMGSADTALAAAIGQKVLVLVNAENILDYVPLASDYRLSSGNRTTTPAGNIDASTPASTPSGQASPAGRSSPTTTAHKTQNPTPRPPAPTPKANEFHQPIIGREPLAENGPAASMEEQQPNQNQATSGSGTISTATRILRTMVNDIALKRRDPSIVVPAGNSAMLRFPQAFEDFGFKPLDILKMLNEEGMIKPDPVNPEKLTQTMNLPGGSKPSNVVVLSEQGIMAAPCLGVSHVGTTPEQVNAARAYLTSIAASCPTGRFVAEKSGTEDGTGFWFLPADWAIHHLRSWSDDKSCPEWVLRHFDSGPGTKDTEGPSIRFKASTE</sequence>
<dbReference type="RefSeq" id="WP_035195539.1">
    <property type="nucleotide sequence ID" value="NZ_CCCS020000078.1"/>
</dbReference>
<feature type="region of interest" description="Disordered" evidence="1">
    <location>
        <begin position="537"/>
        <end position="559"/>
    </location>
</feature>
<dbReference type="Pfam" id="PF07514">
    <property type="entry name" value="TraI_2"/>
    <property type="match status" value="1"/>
</dbReference>
<feature type="domain" description="Uncharacterised" evidence="2">
    <location>
        <begin position="79"/>
        <end position="402"/>
    </location>
</feature>
<accession>A0A060UU22</accession>
<dbReference type="CDD" id="cd00077">
    <property type="entry name" value="HDc"/>
    <property type="match status" value="1"/>
</dbReference>
<feature type="region of interest" description="Disordered" evidence="1">
    <location>
        <begin position="467"/>
        <end position="522"/>
    </location>
</feature>
<evidence type="ECO:0000256" key="1">
    <source>
        <dbReference type="SAM" id="MobiDB-lite"/>
    </source>
</evidence>
<reference evidence="3" key="1">
    <citation type="submission" date="2014-03" db="EMBL/GenBank/DDBJ databases">
        <authorList>
            <person name="Genoscope - CEA"/>
        </authorList>
    </citation>
    <scope>NUCLEOTIDE SEQUENCE [LARGE SCALE GENOMIC DNA]</scope>
    <source>
        <strain evidence="3">CF27</strain>
    </source>
</reference>
<gene>
    <name evidence="4" type="ORF">AFERRI_10800</name>
    <name evidence="3" type="ORF">AFERRI_80056</name>
</gene>
<dbReference type="InterPro" id="IPR011119">
    <property type="entry name" value="Unchr_helicase_relaxase_TraI"/>
</dbReference>
<reference evidence="4 5" key="3">
    <citation type="submission" date="2017-03" db="EMBL/GenBank/DDBJ databases">
        <authorList>
            <person name="Regsiter A."/>
            <person name="William W."/>
        </authorList>
    </citation>
    <scope>NUCLEOTIDE SEQUENCE [LARGE SCALE GENOMIC DNA]</scope>
    <source>
        <strain evidence="4">PRJEB5721</strain>
    </source>
</reference>
<dbReference type="InterPro" id="IPR003607">
    <property type="entry name" value="HD/PDEase_dom"/>
</dbReference>
<dbReference type="EMBL" id="CCCS020000078">
    <property type="protein sequence ID" value="CDQ12107.1"/>
    <property type="molecule type" value="Genomic_DNA"/>
</dbReference>
<evidence type="ECO:0000313" key="3">
    <source>
        <dbReference type="EMBL" id="CDQ12107.1"/>
    </source>
</evidence>
<dbReference type="Gene3D" id="1.10.3210.40">
    <property type="match status" value="1"/>
</dbReference>
<dbReference type="AlphaFoldDB" id="A0A060UU22"/>
<evidence type="ECO:0000313" key="5">
    <source>
        <dbReference type="Proteomes" id="UP000193925"/>
    </source>
</evidence>
<dbReference type="EMBL" id="LT841305">
    <property type="protein sequence ID" value="SMH64766.1"/>
    <property type="molecule type" value="Genomic_DNA"/>
</dbReference>
<keyword evidence="5" id="KW-1185">Reference proteome</keyword>
<reference evidence="3" key="2">
    <citation type="submission" date="2014-07" db="EMBL/GenBank/DDBJ databases">
        <title>Initial genome analysis of the psychrotolerant acidophile Acidithiobacillus ferrivorans CF27: insights into iron and sulfur oxidation pathways and into biofilm formation.</title>
        <authorList>
            <person name="Talla E."/>
            <person name="Hedrich S."/>
            <person name="Mangenot S."/>
            <person name="Ji B."/>
            <person name="Johnson D.B."/>
            <person name="Barbe V."/>
            <person name="Bonnefoy V."/>
        </authorList>
    </citation>
    <scope>NUCLEOTIDE SEQUENCE [LARGE SCALE GENOMIC DNA]</scope>
    <source>
        <strain evidence="3">CF27</strain>
    </source>
</reference>
<evidence type="ECO:0000313" key="4">
    <source>
        <dbReference type="EMBL" id="SMH64766.1"/>
    </source>
</evidence>
<evidence type="ECO:0000259" key="2">
    <source>
        <dbReference type="Pfam" id="PF07514"/>
    </source>
</evidence>
<feature type="compositionally biased region" description="Polar residues" evidence="1">
    <location>
        <begin position="467"/>
        <end position="507"/>
    </location>
</feature>